<evidence type="ECO:0000313" key="1">
    <source>
        <dbReference type="EMBL" id="GIZ03269.1"/>
    </source>
</evidence>
<name>A0AAV4Y9N5_CAEEX</name>
<protein>
    <submittedName>
        <fullName evidence="1">Uncharacterized protein</fullName>
    </submittedName>
</protein>
<dbReference type="EMBL" id="BPLR01018928">
    <property type="protein sequence ID" value="GIZ03269.1"/>
    <property type="molecule type" value="Genomic_DNA"/>
</dbReference>
<accession>A0AAV4Y9N5</accession>
<dbReference type="Proteomes" id="UP001054945">
    <property type="component" value="Unassembled WGS sequence"/>
</dbReference>
<keyword evidence="2" id="KW-1185">Reference proteome</keyword>
<sequence length="116" mass="12920">MGIPRTCLHKSNDLSLQFPRITSESPEPSSCIIHPSPKHKILVNARAEGTKKGLQHTGRSRCMWAKVERPPHHHDRDISCCCPGSICIMHMAGASKAPSIFAAYPWCRKRHEDASP</sequence>
<proteinExistence type="predicted"/>
<dbReference type="AlphaFoldDB" id="A0AAV4Y9N5"/>
<comment type="caution">
    <text evidence="1">The sequence shown here is derived from an EMBL/GenBank/DDBJ whole genome shotgun (WGS) entry which is preliminary data.</text>
</comment>
<gene>
    <name evidence="1" type="ORF">CEXT_106861</name>
</gene>
<reference evidence="1 2" key="1">
    <citation type="submission" date="2021-06" db="EMBL/GenBank/DDBJ databases">
        <title>Caerostris extrusa draft genome.</title>
        <authorList>
            <person name="Kono N."/>
            <person name="Arakawa K."/>
        </authorList>
    </citation>
    <scope>NUCLEOTIDE SEQUENCE [LARGE SCALE GENOMIC DNA]</scope>
</reference>
<organism evidence="1 2">
    <name type="scientific">Caerostris extrusa</name>
    <name type="common">Bark spider</name>
    <name type="synonym">Caerostris bankana</name>
    <dbReference type="NCBI Taxonomy" id="172846"/>
    <lineage>
        <taxon>Eukaryota</taxon>
        <taxon>Metazoa</taxon>
        <taxon>Ecdysozoa</taxon>
        <taxon>Arthropoda</taxon>
        <taxon>Chelicerata</taxon>
        <taxon>Arachnida</taxon>
        <taxon>Araneae</taxon>
        <taxon>Araneomorphae</taxon>
        <taxon>Entelegynae</taxon>
        <taxon>Araneoidea</taxon>
        <taxon>Araneidae</taxon>
        <taxon>Caerostris</taxon>
    </lineage>
</organism>
<evidence type="ECO:0000313" key="2">
    <source>
        <dbReference type="Proteomes" id="UP001054945"/>
    </source>
</evidence>